<protein>
    <submittedName>
        <fullName evidence="2">VWA domain-containing protein</fullName>
    </submittedName>
</protein>
<gene>
    <name evidence="2" type="ORF">GTH24_03680</name>
</gene>
<accession>A0A6G6SH34</accession>
<dbReference type="Gene3D" id="3.40.50.410">
    <property type="entry name" value="von Willebrand factor, type A domain"/>
    <property type="match status" value="1"/>
</dbReference>
<name>A0A6G6SH34_PROVU</name>
<dbReference type="SUPFAM" id="SSF53300">
    <property type="entry name" value="vWA-like"/>
    <property type="match status" value="1"/>
</dbReference>
<feature type="domain" description="VWFA" evidence="1">
    <location>
        <begin position="21"/>
        <end position="164"/>
    </location>
</feature>
<evidence type="ECO:0000259" key="1">
    <source>
        <dbReference type="PROSITE" id="PS50234"/>
    </source>
</evidence>
<dbReference type="AlphaFoldDB" id="A0A6G6SH34"/>
<organism evidence="2 3">
    <name type="scientific">Proteus vulgaris</name>
    <dbReference type="NCBI Taxonomy" id="585"/>
    <lineage>
        <taxon>Bacteria</taxon>
        <taxon>Pseudomonadati</taxon>
        <taxon>Pseudomonadota</taxon>
        <taxon>Gammaproteobacteria</taxon>
        <taxon>Enterobacterales</taxon>
        <taxon>Morganellaceae</taxon>
        <taxon>Proteus</taxon>
    </lineage>
</organism>
<proteinExistence type="predicted"/>
<dbReference type="Pfam" id="PF00092">
    <property type="entry name" value="VWA"/>
    <property type="match status" value="1"/>
</dbReference>
<dbReference type="InterPro" id="IPR036465">
    <property type="entry name" value="vWFA_dom_sf"/>
</dbReference>
<dbReference type="PIRSF" id="PIRSF020634">
    <property type="entry name" value="TerY_vWA"/>
    <property type="match status" value="1"/>
</dbReference>
<dbReference type="InterPro" id="IPR011392">
    <property type="entry name" value="Tellurite-R_TerY"/>
</dbReference>
<evidence type="ECO:0000313" key="3">
    <source>
        <dbReference type="Proteomes" id="UP000503287"/>
    </source>
</evidence>
<keyword evidence="3" id="KW-1185">Reference proteome</keyword>
<evidence type="ECO:0000313" key="2">
    <source>
        <dbReference type="EMBL" id="QIF93046.1"/>
    </source>
</evidence>
<dbReference type="Proteomes" id="UP000503287">
    <property type="component" value="Chromosome"/>
</dbReference>
<reference evidence="2 3" key="1">
    <citation type="submission" date="2020-01" db="EMBL/GenBank/DDBJ databases">
        <title>The genomic epidemiology of tigecycline resistance gene tet(X) variants in a swine farm in China.</title>
        <authorList>
            <person name="Peng K."/>
            <person name="Li R."/>
        </authorList>
    </citation>
    <scope>NUCLEOTIDE SEQUENCE [LARGE SCALE GENOMIC DNA]</scope>
    <source>
        <strain evidence="2 3">ZN3</strain>
    </source>
</reference>
<dbReference type="InterPro" id="IPR002035">
    <property type="entry name" value="VWF_A"/>
</dbReference>
<dbReference type="EMBL" id="CP047344">
    <property type="protein sequence ID" value="QIF93046.1"/>
    <property type="molecule type" value="Genomic_DNA"/>
</dbReference>
<sequence length="227" mass="25005">MMEHLMIPDVALVDNSEQRTPLILVLDSSGSMYGQPIQQLNEGLKLLEQELKNDVIAAKRVRILVIEYGGYDQCTVHGDWKDAMDFTAPILEANGTTPMGQAVTLALEEIEAEKQRFKQAGVAYTRPWLFLMSDGVPTDQWEQAAQLCREAEENQKTAVFPIMVDGASAEVMGNFSRNGVNGVKMLKGLQFKELFLWLSASMQVVSQSTPGGTAQLPSTDPWASVPV</sequence>
<dbReference type="PROSITE" id="PS50234">
    <property type="entry name" value="VWFA"/>
    <property type="match status" value="1"/>
</dbReference>